<name>F5XHK3_MICPN</name>
<reference evidence="1 2" key="1">
    <citation type="submission" date="2011-05" db="EMBL/GenBank/DDBJ databases">
        <title>Whole genome sequence of Microlunatus phosphovorus NM-1.</title>
        <authorList>
            <person name="Hosoyama A."/>
            <person name="Sasaki K."/>
            <person name="Harada T."/>
            <person name="Igarashi R."/>
            <person name="Kawakoshi A."/>
            <person name="Sasagawa M."/>
            <person name="Fukada J."/>
            <person name="Nakamura S."/>
            <person name="Katano Y."/>
            <person name="Hanada S."/>
            <person name="Kamagata Y."/>
            <person name="Nakamura N."/>
            <person name="Yamazaki S."/>
            <person name="Fujita N."/>
        </authorList>
    </citation>
    <scope>NUCLEOTIDE SEQUENCE [LARGE SCALE GENOMIC DNA]</scope>
    <source>
        <strain evidence="2">ATCC 700054 / DSM 10555 / JCM 9379 / NBRC 101784 / NCIMB 13414 / VKM Ac-1990 / NM-1</strain>
    </source>
</reference>
<protein>
    <submittedName>
        <fullName evidence="1">Uncharacterized protein</fullName>
    </submittedName>
</protein>
<dbReference type="RefSeq" id="WP_013861037.1">
    <property type="nucleotide sequence ID" value="NC_015635.1"/>
</dbReference>
<dbReference type="STRING" id="1032480.MLP_01340"/>
<organism evidence="1 2">
    <name type="scientific">Microlunatus phosphovorus (strain ATCC 700054 / DSM 10555 / JCM 9379 / NBRC 101784 / NCIMB 13414 / VKM Ac-1990 / NM-1)</name>
    <dbReference type="NCBI Taxonomy" id="1032480"/>
    <lineage>
        <taxon>Bacteria</taxon>
        <taxon>Bacillati</taxon>
        <taxon>Actinomycetota</taxon>
        <taxon>Actinomycetes</taxon>
        <taxon>Propionibacteriales</taxon>
        <taxon>Propionibacteriaceae</taxon>
        <taxon>Microlunatus</taxon>
    </lineage>
</organism>
<dbReference type="HOGENOM" id="CLU_2753368_0_0_11"/>
<keyword evidence="2" id="KW-1185">Reference proteome</keyword>
<proteinExistence type="predicted"/>
<evidence type="ECO:0000313" key="1">
    <source>
        <dbReference type="EMBL" id="BAK33148.1"/>
    </source>
</evidence>
<gene>
    <name evidence="1" type="ordered locus">MLP_01340</name>
</gene>
<evidence type="ECO:0000313" key="2">
    <source>
        <dbReference type="Proteomes" id="UP000007947"/>
    </source>
</evidence>
<dbReference type="EMBL" id="AP012204">
    <property type="protein sequence ID" value="BAK33148.1"/>
    <property type="molecule type" value="Genomic_DNA"/>
</dbReference>
<dbReference type="KEGG" id="mph:MLP_01340"/>
<accession>F5XHK3</accession>
<sequence>MNPADLTRLATLVHADDLLLLAFVLSGAGIGFAEKAQSSAVAYALRRACAATGSVCSGWSRPPGIWVRPW</sequence>
<dbReference type="AlphaFoldDB" id="F5XHK3"/>
<dbReference type="Proteomes" id="UP000007947">
    <property type="component" value="Chromosome"/>
</dbReference>